<sequence>MRSRLALAMLTSLLMTAFSTRAGLIAASTRVIFNEGQTQQSLMLVNTNNWPVMVQTWVDNGEADVDAPARFKAPFVAVPTLFSLEPKGMQGLRLLYNQQTLPQDRESVFWLNLYEMPPKSTASAPDARSVILTMNTQMKIFWRPKKIGAPVDIAKKIRFSVVNSGKNMEIVCHNASPWHLSFGGLSLRYGEKNYAVEQQPDMMVAPYGEKRYTVVAKVLQPTVLPLRIQAKLINDSGLVAEQTFPVR</sequence>
<dbReference type="RefSeq" id="WP_025263776.1">
    <property type="nucleotide sequence ID" value="NZ_FMUI01000017.1"/>
</dbReference>
<dbReference type="EMBL" id="FMUI01000017">
    <property type="protein sequence ID" value="SCX61555.1"/>
    <property type="molecule type" value="Genomic_DNA"/>
</dbReference>
<accession>A0A1G4Z7C4</accession>
<evidence type="ECO:0000313" key="11">
    <source>
        <dbReference type="Proteomes" id="UP000183569"/>
    </source>
</evidence>
<dbReference type="SUPFAM" id="SSF49584">
    <property type="entry name" value="Periplasmic chaperone C-domain"/>
    <property type="match status" value="1"/>
</dbReference>
<organism evidence="10 11">
    <name type="scientific">Kosakonia sacchari</name>
    <dbReference type="NCBI Taxonomy" id="1158459"/>
    <lineage>
        <taxon>Bacteria</taxon>
        <taxon>Pseudomonadati</taxon>
        <taxon>Pseudomonadota</taxon>
        <taxon>Gammaproteobacteria</taxon>
        <taxon>Enterobacterales</taxon>
        <taxon>Enterobacteriaceae</taxon>
        <taxon>Kosakonia</taxon>
    </lineage>
</organism>
<dbReference type="AlphaFoldDB" id="A0A1G4Z7C4"/>
<evidence type="ECO:0000256" key="5">
    <source>
        <dbReference type="ARBA" id="ARBA00023186"/>
    </source>
</evidence>
<name>A0A1G4Z7C4_9ENTR</name>
<dbReference type="Pfam" id="PF00345">
    <property type="entry name" value="PapD_N"/>
    <property type="match status" value="1"/>
</dbReference>
<dbReference type="GO" id="GO:0071555">
    <property type="term" value="P:cell wall organization"/>
    <property type="evidence" value="ECO:0007669"/>
    <property type="project" value="InterPro"/>
</dbReference>
<reference evidence="10 11" key="1">
    <citation type="submission" date="2016-10" db="EMBL/GenBank/DDBJ databases">
        <authorList>
            <person name="Varghese N."/>
            <person name="Submissions S."/>
        </authorList>
    </citation>
    <scope>NUCLEOTIDE SEQUENCE [LARGE SCALE GENOMIC DNA]</scope>
    <source>
        <strain evidence="10 11">CGMCC 1.12102</strain>
    </source>
</reference>
<dbReference type="InterPro" id="IPR013783">
    <property type="entry name" value="Ig-like_fold"/>
</dbReference>
<dbReference type="InterPro" id="IPR001829">
    <property type="entry name" value="Pili_assmbl_chaperone_bac"/>
</dbReference>
<evidence type="ECO:0000256" key="3">
    <source>
        <dbReference type="ARBA" id="ARBA00022729"/>
    </source>
</evidence>
<dbReference type="Proteomes" id="UP000183569">
    <property type="component" value="Unassembled WGS sequence"/>
</dbReference>
<dbReference type="PANTHER" id="PTHR30251">
    <property type="entry name" value="PILUS ASSEMBLY CHAPERONE"/>
    <property type="match status" value="1"/>
</dbReference>
<dbReference type="GeneID" id="23846377"/>
<evidence type="ECO:0000256" key="4">
    <source>
        <dbReference type="ARBA" id="ARBA00022764"/>
    </source>
</evidence>
<dbReference type="GO" id="GO:0030288">
    <property type="term" value="C:outer membrane-bounded periplasmic space"/>
    <property type="evidence" value="ECO:0007669"/>
    <property type="project" value="InterPro"/>
</dbReference>
<dbReference type="Gene3D" id="2.60.40.10">
    <property type="entry name" value="Immunoglobulins"/>
    <property type="match status" value="2"/>
</dbReference>
<evidence type="ECO:0000256" key="6">
    <source>
        <dbReference type="RuleBase" id="RU003918"/>
    </source>
</evidence>
<dbReference type="InterPro" id="IPR016147">
    <property type="entry name" value="Pili_assmbl_chaperone_N"/>
</dbReference>
<comment type="subcellular location">
    <subcellularLocation>
        <location evidence="1 6">Periplasm</location>
    </subcellularLocation>
</comment>
<evidence type="ECO:0000256" key="1">
    <source>
        <dbReference type="ARBA" id="ARBA00004418"/>
    </source>
</evidence>
<dbReference type="InterPro" id="IPR036316">
    <property type="entry name" value="Pili_assmbl_chap_C_dom_sf"/>
</dbReference>
<comment type="similarity">
    <text evidence="2 6">Belongs to the periplasmic pilus chaperone family.</text>
</comment>
<dbReference type="InterPro" id="IPR016148">
    <property type="entry name" value="Pili_assmbl_chaperone_C"/>
</dbReference>
<dbReference type="PRINTS" id="PR00969">
    <property type="entry name" value="CHAPERONPILI"/>
</dbReference>
<dbReference type="PROSITE" id="PS00635">
    <property type="entry name" value="PILI_CHAPERONE"/>
    <property type="match status" value="1"/>
</dbReference>
<evidence type="ECO:0000313" key="10">
    <source>
        <dbReference type="EMBL" id="SCX61555.1"/>
    </source>
</evidence>
<keyword evidence="5 6" id="KW-0143">Chaperone</keyword>
<feature type="domain" description="Pili assembly chaperone N-terminal" evidence="8">
    <location>
        <begin position="25"/>
        <end position="147"/>
    </location>
</feature>
<gene>
    <name evidence="10" type="ORF">SAMN02927897_04148</name>
</gene>
<keyword evidence="3 7" id="KW-0732">Signal</keyword>
<evidence type="ECO:0000256" key="7">
    <source>
        <dbReference type="SAM" id="SignalP"/>
    </source>
</evidence>
<evidence type="ECO:0000256" key="2">
    <source>
        <dbReference type="ARBA" id="ARBA00007399"/>
    </source>
</evidence>
<dbReference type="PANTHER" id="PTHR30251:SF7">
    <property type="entry name" value="FIMBRIAE CHAPARONE"/>
    <property type="match status" value="1"/>
</dbReference>
<comment type="caution">
    <text evidence="10">The sequence shown here is derived from an EMBL/GenBank/DDBJ whole genome shotgun (WGS) entry which is preliminary data.</text>
</comment>
<dbReference type="InterPro" id="IPR050643">
    <property type="entry name" value="Periplasmic_pilus_chap"/>
</dbReference>
<dbReference type="Pfam" id="PF02753">
    <property type="entry name" value="PapD_C"/>
    <property type="match status" value="1"/>
</dbReference>
<proteinExistence type="inferred from homology"/>
<dbReference type="InterPro" id="IPR018046">
    <property type="entry name" value="Pili_assmbl_chaperone_CS"/>
</dbReference>
<feature type="signal peptide" evidence="7">
    <location>
        <begin position="1"/>
        <end position="22"/>
    </location>
</feature>
<feature type="chain" id="PRO_5032350559" evidence="7">
    <location>
        <begin position="23"/>
        <end position="247"/>
    </location>
</feature>
<evidence type="ECO:0000259" key="9">
    <source>
        <dbReference type="Pfam" id="PF02753"/>
    </source>
</evidence>
<keyword evidence="4" id="KW-0574">Periplasm</keyword>
<evidence type="ECO:0000259" key="8">
    <source>
        <dbReference type="Pfam" id="PF00345"/>
    </source>
</evidence>
<dbReference type="SUPFAM" id="SSF49354">
    <property type="entry name" value="PapD-like"/>
    <property type="match status" value="1"/>
</dbReference>
<protein>
    <submittedName>
        <fullName evidence="10">P pilus assembly protein, chaperone PapD</fullName>
    </submittedName>
</protein>
<dbReference type="InterPro" id="IPR008962">
    <property type="entry name" value="PapD-like_sf"/>
</dbReference>
<feature type="domain" description="Pili assembly chaperone C-terminal" evidence="9">
    <location>
        <begin position="173"/>
        <end position="238"/>
    </location>
</feature>